<gene>
    <name evidence="9" type="ORF">HMPREF3200_00902</name>
</gene>
<dbReference type="UniPathway" id="UPA00079"/>
<dbReference type="Gene3D" id="1.10.357.140">
    <property type="entry name" value="UbiA prenyltransferase"/>
    <property type="match status" value="1"/>
</dbReference>
<keyword evidence="10" id="KW-1185">Reference proteome</keyword>
<keyword evidence="3" id="KW-0474">Menaquinone biosynthesis</keyword>
<dbReference type="InterPro" id="IPR026046">
    <property type="entry name" value="UBIAD1"/>
</dbReference>
<comment type="pathway">
    <text evidence="2">Quinol/quinone metabolism; menaquinone biosynthesis.</text>
</comment>
<dbReference type="CDD" id="cd13962">
    <property type="entry name" value="PT_UbiA_UBIAD1"/>
    <property type="match status" value="1"/>
</dbReference>
<dbReference type="EMBL" id="LRPM01000033">
    <property type="protein sequence ID" value="KWZ78104.1"/>
    <property type="molecule type" value="Genomic_DNA"/>
</dbReference>
<evidence type="ECO:0000256" key="4">
    <source>
        <dbReference type="ARBA" id="ARBA00022679"/>
    </source>
</evidence>
<evidence type="ECO:0000256" key="1">
    <source>
        <dbReference type="ARBA" id="ARBA00004141"/>
    </source>
</evidence>
<comment type="caution">
    <text evidence="9">The sequence shown here is derived from an EMBL/GenBank/DDBJ whole genome shotgun (WGS) entry which is preliminary data.</text>
</comment>
<keyword evidence="7 8" id="KW-0472">Membrane</keyword>
<reference evidence="10" key="1">
    <citation type="submission" date="2016-01" db="EMBL/GenBank/DDBJ databases">
        <authorList>
            <person name="Mitreva M."/>
            <person name="Pepin K.H."/>
            <person name="Mihindukulasuriya K.A."/>
            <person name="Fulton R."/>
            <person name="Fronick C."/>
            <person name="O'Laughlin M."/>
            <person name="Miner T."/>
            <person name="Herter B."/>
            <person name="Rosa B.A."/>
            <person name="Cordes M."/>
            <person name="Tomlinson C."/>
            <person name="Wollam A."/>
            <person name="Palsikar V.B."/>
            <person name="Mardis E.R."/>
            <person name="Wilson R.K."/>
        </authorList>
    </citation>
    <scope>NUCLEOTIDE SEQUENCE [LARGE SCALE GENOMIC DNA]</scope>
    <source>
        <strain evidence="10">MJR8151</strain>
    </source>
</reference>
<evidence type="ECO:0000256" key="8">
    <source>
        <dbReference type="SAM" id="Phobius"/>
    </source>
</evidence>
<feature type="transmembrane region" description="Helical" evidence="8">
    <location>
        <begin position="145"/>
        <end position="167"/>
    </location>
</feature>
<dbReference type="STRING" id="33036.HMPREF3200_00902"/>
<dbReference type="PATRIC" id="fig|33036.3.peg.895"/>
<feature type="transmembrane region" description="Helical" evidence="8">
    <location>
        <begin position="122"/>
        <end position="138"/>
    </location>
</feature>
<dbReference type="Proteomes" id="UP000070383">
    <property type="component" value="Unassembled WGS sequence"/>
</dbReference>
<dbReference type="InterPro" id="IPR044878">
    <property type="entry name" value="UbiA_sf"/>
</dbReference>
<evidence type="ECO:0000256" key="7">
    <source>
        <dbReference type="ARBA" id="ARBA00023136"/>
    </source>
</evidence>
<feature type="transmembrane region" description="Helical" evidence="8">
    <location>
        <begin position="98"/>
        <end position="116"/>
    </location>
</feature>
<organism evidence="9 10">
    <name type="scientific">Anaerococcus tetradius</name>
    <dbReference type="NCBI Taxonomy" id="33036"/>
    <lineage>
        <taxon>Bacteria</taxon>
        <taxon>Bacillati</taxon>
        <taxon>Bacillota</taxon>
        <taxon>Tissierellia</taxon>
        <taxon>Tissierellales</taxon>
        <taxon>Peptoniphilaceae</taxon>
        <taxon>Anaerococcus</taxon>
    </lineage>
</organism>
<name>A0A133KF86_9FIRM</name>
<evidence type="ECO:0000313" key="9">
    <source>
        <dbReference type="EMBL" id="KWZ78104.1"/>
    </source>
</evidence>
<dbReference type="GO" id="GO:0042371">
    <property type="term" value="P:vitamin K biosynthetic process"/>
    <property type="evidence" value="ECO:0007669"/>
    <property type="project" value="TreeGrafter"/>
</dbReference>
<sequence length="306" mass="33557">MQAYQRMTVKNIINFANPRTFVASIIPAIFGILLSLKLGYSLSLARALALIMACVFFQAAVNTINDYSDFVNGVDSLDDNLEEDDNVMFYSNIRPKSVENLAIIFLLIGIGLGFLGLDRMNFPSLVIAFIGLLTVFLYSKGPLPISYLPIGELVSGFVMGGLIPLGVFSAVSNSFDGKILLASLPFMLGIALIMMSNNASDIEKDRRAKRYTLAVVMGRQKVKVLYKISILLWLLSQLSLTYYLAGLPILALNSVFLILRLRLIRNVFAASLLPEVRIGQMISIVKANVLINGVYLTGILISLFGA</sequence>
<feature type="transmembrane region" description="Helical" evidence="8">
    <location>
        <begin position="240"/>
        <end position="263"/>
    </location>
</feature>
<evidence type="ECO:0000256" key="3">
    <source>
        <dbReference type="ARBA" id="ARBA00022428"/>
    </source>
</evidence>
<dbReference type="PIRSF" id="PIRSF005355">
    <property type="entry name" value="UBIAD1"/>
    <property type="match status" value="1"/>
</dbReference>
<keyword evidence="5 8" id="KW-0812">Transmembrane</keyword>
<dbReference type="RefSeq" id="WP_060929326.1">
    <property type="nucleotide sequence ID" value="NZ_KQ955275.1"/>
</dbReference>
<accession>A0A133KF86</accession>
<dbReference type="InterPro" id="IPR000537">
    <property type="entry name" value="UbiA_prenyltransferase"/>
</dbReference>
<dbReference type="GO" id="GO:0004659">
    <property type="term" value="F:prenyltransferase activity"/>
    <property type="evidence" value="ECO:0007669"/>
    <property type="project" value="InterPro"/>
</dbReference>
<evidence type="ECO:0000256" key="2">
    <source>
        <dbReference type="ARBA" id="ARBA00004863"/>
    </source>
</evidence>
<feature type="transmembrane region" description="Helical" evidence="8">
    <location>
        <begin position="284"/>
        <end position="304"/>
    </location>
</feature>
<evidence type="ECO:0000313" key="10">
    <source>
        <dbReference type="Proteomes" id="UP000070383"/>
    </source>
</evidence>
<dbReference type="AlphaFoldDB" id="A0A133KF86"/>
<keyword evidence="4 9" id="KW-0808">Transferase</keyword>
<dbReference type="Pfam" id="PF01040">
    <property type="entry name" value="UbiA"/>
    <property type="match status" value="1"/>
</dbReference>
<feature type="transmembrane region" description="Helical" evidence="8">
    <location>
        <begin position="179"/>
        <end position="199"/>
    </location>
</feature>
<dbReference type="PANTHER" id="PTHR13929">
    <property type="entry name" value="1,4-DIHYDROXY-2-NAPHTHOATE OCTAPRENYLTRANSFERASE"/>
    <property type="match status" value="1"/>
</dbReference>
<dbReference type="GO" id="GO:0009234">
    <property type="term" value="P:menaquinone biosynthetic process"/>
    <property type="evidence" value="ECO:0007669"/>
    <property type="project" value="UniProtKB-UniPathway"/>
</dbReference>
<proteinExistence type="predicted"/>
<dbReference type="GO" id="GO:0016020">
    <property type="term" value="C:membrane"/>
    <property type="evidence" value="ECO:0007669"/>
    <property type="project" value="UniProtKB-SubCell"/>
</dbReference>
<comment type="subcellular location">
    <subcellularLocation>
        <location evidence="1">Membrane</location>
        <topology evidence="1">Multi-pass membrane protein</topology>
    </subcellularLocation>
</comment>
<evidence type="ECO:0000256" key="5">
    <source>
        <dbReference type="ARBA" id="ARBA00022692"/>
    </source>
</evidence>
<feature type="transmembrane region" description="Helical" evidence="8">
    <location>
        <begin position="21"/>
        <end position="38"/>
    </location>
</feature>
<dbReference type="PANTHER" id="PTHR13929:SF0">
    <property type="entry name" value="UBIA PRENYLTRANSFERASE DOMAIN-CONTAINING PROTEIN 1"/>
    <property type="match status" value="1"/>
</dbReference>
<keyword evidence="6 8" id="KW-1133">Transmembrane helix</keyword>
<protein>
    <submittedName>
        <fullName evidence="9">Prenyltransferase, UbiA family</fullName>
    </submittedName>
</protein>
<evidence type="ECO:0000256" key="6">
    <source>
        <dbReference type="ARBA" id="ARBA00022989"/>
    </source>
</evidence>
<dbReference type="OrthoDB" id="9767568at2"/>